<protein>
    <submittedName>
        <fullName evidence="2">Uncharacterized protein</fullName>
    </submittedName>
</protein>
<evidence type="ECO:0000313" key="3">
    <source>
        <dbReference type="Proteomes" id="UP000643165"/>
    </source>
</evidence>
<organism evidence="2 3">
    <name type="scientific">Micromonospora lutea</name>
    <dbReference type="NCBI Taxonomy" id="419825"/>
    <lineage>
        <taxon>Bacteria</taxon>
        <taxon>Bacillati</taxon>
        <taxon>Actinomycetota</taxon>
        <taxon>Actinomycetes</taxon>
        <taxon>Micromonosporales</taxon>
        <taxon>Micromonosporaceae</taxon>
        <taxon>Micromonospora</taxon>
    </lineage>
</organism>
<accession>A0ABQ4IRG1</accession>
<gene>
    <name evidence="2" type="ORF">Vlu01_11100</name>
</gene>
<evidence type="ECO:0000313" key="2">
    <source>
        <dbReference type="EMBL" id="GIJ20486.1"/>
    </source>
</evidence>
<dbReference type="EMBL" id="BOPB01000005">
    <property type="protein sequence ID" value="GIJ20486.1"/>
    <property type="molecule type" value="Genomic_DNA"/>
</dbReference>
<feature type="region of interest" description="Disordered" evidence="1">
    <location>
        <begin position="1"/>
        <end position="25"/>
    </location>
</feature>
<dbReference type="Proteomes" id="UP000643165">
    <property type="component" value="Unassembled WGS sequence"/>
</dbReference>
<comment type="caution">
    <text evidence="2">The sequence shown here is derived from an EMBL/GenBank/DDBJ whole genome shotgun (WGS) entry which is preliminary data.</text>
</comment>
<keyword evidence="3" id="KW-1185">Reference proteome</keyword>
<feature type="region of interest" description="Disordered" evidence="1">
    <location>
        <begin position="58"/>
        <end position="103"/>
    </location>
</feature>
<reference evidence="2 3" key="1">
    <citation type="submission" date="2021-01" db="EMBL/GenBank/DDBJ databases">
        <title>Whole genome shotgun sequence of Verrucosispora lutea NBRC 106530.</title>
        <authorList>
            <person name="Komaki H."/>
            <person name="Tamura T."/>
        </authorList>
    </citation>
    <scope>NUCLEOTIDE SEQUENCE [LARGE SCALE GENOMIC DNA]</scope>
    <source>
        <strain evidence="2 3">NBRC 106530</strain>
    </source>
</reference>
<name>A0ABQ4IRG1_9ACTN</name>
<sequence>MWIERGQPFDRRECPADDQFGQQPLRDRADLADGAVRTAHHHAFAEMLGDFGPVGGELTLQPLKGGQRARGGRTPSGDPGDTRRGRPSVAGVEVPDVGTCHQL</sequence>
<proteinExistence type="predicted"/>
<evidence type="ECO:0000256" key="1">
    <source>
        <dbReference type="SAM" id="MobiDB-lite"/>
    </source>
</evidence>